<organism evidence="1 2">
    <name type="scientific">Olea europaea subsp. europaea</name>
    <dbReference type="NCBI Taxonomy" id="158383"/>
    <lineage>
        <taxon>Eukaryota</taxon>
        <taxon>Viridiplantae</taxon>
        <taxon>Streptophyta</taxon>
        <taxon>Embryophyta</taxon>
        <taxon>Tracheophyta</taxon>
        <taxon>Spermatophyta</taxon>
        <taxon>Magnoliopsida</taxon>
        <taxon>eudicotyledons</taxon>
        <taxon>Gunneridae</taxon>
        <taxon>Pentapetalae</taxon>
        <taxon>asterids</taxon>
        <taxon>lamiids</taxon>
        <taxon>Lamiales</taxon>
        <taxon>Oleaceae</taxon>
        <taxon>Oleeae</taxon>
        <taxon>Olea</taxon>
    </lineage>
</organism>
<proteinExistence type="predicted"/>
<dbReference type="OrthoDB" id="1915846at2759"/>
<protein>
    <recommendedName>
        <fullName evidence="3">Retrovirus-related Pol polyprotein from transposon TNT 1-94</fullName>
    </recommendedName>
</protein>
<comment type="caution">
    <text evidence="1">The sequence shown here is derived from an EMBL/GenBank/DDBJ whole genome shotgun (WGS) entry which is preliminary data.</text>
</comment>
<evidence type="ECO:0000313" key="2">
    <source>
        <dbReference type="Proteomes" id="UP000594638"/>
    </source>
</evidence>
<evidence type="ECO:0008006" key="3">
    <source>
        <dbReference type="Google" id="ProtNLM"/>
    </source>
</evidence>
<dbReference type="AlphaFoldDB" id="A0A8S0SVI8"/>
<dbReference type="PANTHER" id="PTHR11439">
    <property type="entry name" value="GAG-POL-RELATED RETROTRANSPOSON"/>
    <property type="match status" value="1"/>
</dbReference>
<evidence type="ECO:0000313" key="1">
    <source>
        <dbReference type="EMBL" id="CAA2996853.1"/>
    </source>
</evidence>
<sequence length="174" mass="19887">MKGLSPVRKILGIEIKRNRREGIISLNKKSYALKILKRFTMSNAKSVSLPFANHFKLSNDQSPKTEEEFKRMTKVPYSNAVGSVMYLMICSRLDLAFAISVLSRYMSNPGEALWEAMKWLLRYIKGTCDLGIEYRKQSEGVILRGYTDSDYAGNRDNRKSTSAYVYILCNSCIN</sequence>
<dbReference type="EMBL" id="CACTIH010005536">
    <property type="protein sequence ID" value="CAA2996853.1"/>
    <property type="molecule type" value="Genomic_DNA"/>
</dbReference>
<reference evidence="1 2" key="1">
    <citation type="submission" date="2019-12" db="EMBL/GenBank/DDBJ databases">
        <authorList>
            <person name="Alioto T."/>
            <person name="Alioto T."/>
            <person name="Gomez Garrido J."/>
        </authorList>
    </citation>
    <scope>NUCLEOTIDE SEQUENCE [LARGE SCALE GENOMIC DNA]</scope>
</reference>
<gene>
    <name evidence="1" type="ORF">OLEA9_A095630</name>
</gene>
<dbReference type="Proteomes" id="UP000594638">
    <property type="component" value="Unassembled WGS sequence"/>
</dbReference>
<keyword evidence="2" id="KW-1185">Reference proteome</keyword>
<name>A0A8S0SVI8_OLEEU</name>
<accession>A0A8S0SVI8</accession>
<dbReference type="Gramene" id="OE9A095630T1">
    <property type="protein sequence ID" value="OE9A095630C1"/>
    <property type="gene ID" value="OE9A095630"/>
</dbReference>